<evidence type="ECO:0000256" key="5">
    <source>
        <dbReference type="ARBA" id="ARBA00022527"/>
    </source>
</evidence>
<keyword evidence="15 22" id="KW-1133">Transmembrane helix</keyword>
<evidence type="ECO:0000256" key="4">
    <source>
        <dbReference type="ARBA" id="ARBA00022473"/>
    </source>
</evidence>
<keyword evidence="7" id="KW-0808">Transferase</keyword>
<keyword evidence="26" id="KW-1185">Reference proteome</keyword>
<dbReference type="GO" id="GO:0005524">
    <property type="term" value="F:ATP binding"/>
    <property type="evidence" value="ECO:0007669"/>
    <property type="project" value="UniProtKB-KW"/>
</dbReference>
<evidence type="ECO:0000313" key="25">
    <source>
        <dbReference type="EMBL" id="KAJ3703903.1"/>
    </source>
</evidence>
<dbReference type="FunFam" id="1.10.510.10:FF:000201">
    <property type="entry name" value="Leucine-rich repeat receptor-like serine/threonine-protein kinase"/>
    <property type="match status" value="1"/>
</dbReference>
<reference evidence="25 26" key="1">
    <citation type="journal article" date="2022" name="Cell">
        <title>Repeat-based holocentromeres influence genome architecture and karyotype evolution.</title>
        <authorList>
            <person name="Hofstatter P.G."/>
            <person name="Thangavel G."/>
            <person name="Lux T."/>
            <person name="Neumann P."/>
            <person name="Vondrak T."/>
            <person name="Novak P."/>
            <person name="Zhang M."/>
            <person name="Costa L."/>
            <person name="Castellani M."/>
            <person name="Scott A."/>
            <person name="Toegelov H."/>
            <person name="Fuchs J."/>
            <person name="Mata-Sucre Y."/>
            <person name="Dias Y."/>
            <person name="Vanzela A.L.L."/>
            <person name="Huettel B."/>
            <person name="Almeida C.C.S."/>
            <person name="Simkova H."/>
            <person name="Souza G."/>
            <person name="Pedrosa-Harand A."/>
            <person name="Macas J."/>
            <person name="Mayer K.F.X."/>
            <person name="Houben A."/>
            <person name="Marques A."/>
        </authorList>
    </citation>
    <scope>NUCLEOTIDE SEQUENCE [LARGE SCALE GENOMIC DNA]</scope>
    <source>
        <strain evidence="25">RhyTen1mFocal</strain>
    </source>
</reference>
<dbReference type="SMART" id="SM00369">
    <property type="entry name" value="LRR_TYP"/>
    <property type="match status" value="6"/>
</dbReference>
<evidence type="ECO:0000256" key="9">
    <source>
        <dbReference type="ARBA" id="ARBA00022729"/>
    </source>
</evidence>
<keyword evidence="4" id="KW-0217">Developmental protein</keyword>
<evidence type="ECO:0000256" key="2">
    <source>
        <dbReference type="ARBA" id="ARBA00008684"/>
    </source>
</evidence>
<evidence type="ECO:0000256" key="15">
    <source>
        <dbReference type="ARBA" id="ARBA00022989"/>
    </source>
</evidence>
<comment type="subcellular location">
    <subcellularLocation>
        <location evidence="1">Membrane</location>
        <topology evidence="1">Single-pass membrane protein</topology>
    </subcellularLocation>
</comment>
<feature type="transmembrane region" description="Helical" evidence="22">
    <location>
        <begin position="639"/>
        <end position="658"/>
    </location>
</feature>
<dbReference type="FunFam" id="3.80.10.10:FF:000108">
    <property type="entry name" value="Leucine-rich repeat receptor-like serine/threonine-protein kinase BAM3"/>
    <property type="match status" value="1"/>
</dbReference>
<keyword evidence="11" id="KW-0547">Nucleotide-binding</keyword>
<dbReference type="AlphaFoldDB" id="A0AAD6EWQ3"/>
<dbReference type="InterPro" id="IPR055414">
    <property type="entry name" value="LRR_R13L4/SHOC2-like"/>
</dbReference>
<dbReference type="InterPro" id="IPR013210">
    <property type="entry name" value="LRR_N_plant-typ"/>
</dbReference>
<evidence type="ECO:0000256" key="22">
    <source>
        <dbReference type="SAM" id="Phobius"/>
    </source>
</evidence>
<dbReference type="Gene3D" id="3.80.10.10">
    <property type="entry name" value="Ribonuclease Inhibitor"/>
    <property type="match status" value="4"/>
</dbReference>
<dbReference type="Pfam" id="PF07714">
    <property type="entry name" value="PK_Tyr_Ser-Thr"/>
    <property type="match status" value="1"/>
</dbReference>
<evidence type="ECO:0000256" key="18">
    <source>
        <dbReference type="ARBA" id="ARBA00023180"/>
    </source>
</evidence>
<dbReference type="PANTHER" id="PTHR48056">
    <property type="entry name" value="LRR RECEPTOR-LIKE SERINE/THREONINE-PROTEIN KINASE-RELATED"/>
    <property type="match status" value="1"/>
</dbReference>
<evidence type="ECO:0000256" key="10">
    <source>
        <dbReference type="ARBA" id="ARBA00022737"/>
    </source>
</evidence>
<evidence type="ECO:0000256" key="7">
    <source>
        <dbReference type="ARBA" id="ARBA00022679"/>
    </source>
</evidence>
<evidence type="ECO:0000259" key="24">
    <source>
        <dbReference type="PROSITE" id="PS50011"/>
    </source>
</evidence>
<dbReference type="PRINTS" id="PR00019">
    <property type="entry name" value="LEURICHRPT"/>
</dbReference>
<dbReference type="InterPro" id="IPR050647">
    <property type="entry name" value="Plant_LRR-RLKs"/>
</dbReference>
<dbReference type="GO" id="GO:0009908">
    <property type="term" value="P:flower development"/>
    <property type="evidence" value="ECO:0007669"/>
    <property type="project" value="UniProtKB-ARBA"/>
</dbReference>
<dbReference type="InterPro" id="IPR001245">
    <property type="entry name" value="Ser-Thr/Tyr_kinase_cat_dom"/>
</dbReference>
<sequence>MKPTSLLLLLSLSISSLIHSVISSSLLHGDALILISLKRALECNIPQFDTWVESNPSSVCSWFGIRCDHGRVTSLDISNLNISSSVALNISGLDAVVNLTIAGNNLEGIVSISNMHNLKYLNISANQFNGDLDWDYATLPNIEVFDAYDNNFTASLPLGVTNLMHLKYLDLGGNYFYGKIPVSYGAMPVLEYLSLNGNDLQGPIPPELSNITSLKQLYLGYFNSFEGGIPTEFGKLHNLVHLDISSCGISGEIPHEIGNLASLDTLFLHTNRLSGHIPTSLGNLKNLSSLDLSNNGLTGEIPGELAGLTRLTLLNLFMNQLRGPMPEFLADLPNLETLQLFMNNLTGPVPARLGATGRLHLLDISSNRLTGTIPTSLCPSNNLKVLILLKNFLFGPIPESLGRCLSLVRVRLGQNYLNGSIPQGLIYLPNLNLLELQNNFLTGPLLENTNAKQGQIQLAQLNLSNNLLSGPIPASIANLSSLQALLLGDNRLTGPIPGSISQLDQLVKLDLSGNELSGQIPPEIGQCVQLAYLDLSQNELSGRIPPELAGIKILNYLNLSRNHLNESIPASMGAIRSLTSADFAFNDLSGPIPQTGQLIYLNVSAFAGNPHLCGPSINNPCNYTAAPISLRRAPSDYKLVFALGLLVCSVVFAIAAVLRARSYRHGAGHGATWRLTAFRKVDFEVTDVLECMKDGNVVGRGGAGVVYMGQTRSGSAIAVKRLMGFGSNTVHAHDHGFKAEIKTLGNIRHRNIVRLLAFCTNHETNVLVYEYMPNGSLGEVLHGKGGRFLAWDRRYKIALEAARGLCYLHHDCSPMIVHRDVKSNNILLGENFEAHVADFGLAKFLQDGGASESMSAVAGSYGYIAPEYAYTLKVDEKSDVYSFGVVLLELITGKKPVGEFGEGVDIVQWTKRVTNGTRENVSRIVDSRLRTVPIDEVMHVFFVAMLCVQENSVERPTMREVVQMLSEFSRHVSNYEPSPSSSGPEQAETSPGKESSTCYKLFPDLLN</sequence>
<keyword evidence="13" id="KW-0221">Differentiation</keyword>
<keyword evidence="9 23" id="KW-0732">Signal</keyword>
<evidence type="ECO:0000256" key="1">
    <source>
        <dbReference type="ARBA" id="ARBA00004167"/>
    </source>
</evidence>
<keyword evidence="10" id="KW-0677">Repeat</keyword>
<keyword evidence="16 22" id="KW-0472">Membrane</keyword>
<dbReference type="FunFam" id="3.80.10.10:FF:000371">
    <property type="entry name" value="Leucine-rich repeat receptor-like serine/threonine-protein kinase BAM3"/>
    <property type="match status" value="1"/>
</dbReference>
<dbReference type="Gene3D" id="1.10.510.10">
    <property type="entry name" value="Transferase(Phosphotransferase) domain 1"/>
    <property type="match status" value="1"/>
</dbReference>
<dbReference type="Proteomes" id="UP001210211">
    <property type="component" value="Unassembled WGS sequence"/>
</dbReference>
<dbReference type="Pfam" id="PF13855">
    <property type="entry name" value="LRR_8"/>
    <property type="match status" value="1"/>
</dbReference>
<dbReference type="PROSITE" id="PS00108">
    <property type="entry name" value="PROTEIN_KINASE_ST"/>
    <property type="match status" value="1"/>
</dbReference>
<dbReference type="GO" id="GO:0033612">
    <property type="term" value="F:receptor serine/threonine kinase binding"/>
    <property type="evidence" value="ECO:0007669"/>
    <property type="project" value="TreeGrafter"/>
</dbReference>
<dbReference type="Gene3D" id="3.30.200.20">
    <property type="entry name" value="Phosphorylase Kinase, domain 1"/>
    <property type="match status" value="1"/>
</dbReference>
<evidence type="ECO:0000256" key="23">
    <source>
        <dbReference type="SAM" id="SignalP"/>
    </source>
</evidence>
<feature type="signal peptide" evidence="23">
    <location>
        <begin position="1"/>
        <end position="23"/>
    </location>
</feature>
<dbReference type="InterPro" id="IPR008271">
    <property type="entry name" value="Ser/Thr_kinase_AS"/>
</dbReference>
<dbReference type="GO" id="GO:0004674">
    <property type="term" value="F:protein serine/threonine kinase activity"/>
    <property type="evidence" value="ECO:0007669"/>
    <property type="project" value="UniProtKB-KW"/>
</dbReference>
<feature type="region of interest" description="Disordered" evidence="21">
    <location>
        <begin position="973"/>
        <end position="997"/>
    </location>
</feature>
<dbReference type="SUPFAM" id="SSF56112">
    <property type="entry name" value="Protein kinase-like (PK-like)"/>
    <property type="match status" value="1"/>
</dbReference>
<comment type="similarity">
    <text evidence="2">Belongs to the protein kinase superfamily. Ser/Thr protein kinase family.</text>
</comment>
<dbReference type="Pfam" id="PF08263">
    <property type="entry name" value="LRRNT_2"/>
    <property type="match status" value="1"/>
</dbReference>
<evidence type="ECO:0000256" key="21">
    <source>
        <dbReference type="SAM" id="MobiDB-lite"/>
    </source>
</evidence>
<accession>A0AAD6EWQ3</accession>
<dbReference type="PROSITE" id="PS50011">
    <property type="entry name" value="PROTEIN_KINASE_DOM"/>
    <property type="match status" value="1"/>
</dbReference>
<dbReference type="FunFam" id="3.80.10.10:FF:000560">
    <property type="entry name" value="Leucine-rich repeat receptor-like serine/threonine-protein kinase BAM3"/>
    <property type="match status" value="1"/>
</dbReference>
<dbReference type="GO" id="GO:0030154">
    <property type="term" value="P:cell differentiation"/>
    <property type="evidence" value="ECO:0007669"/>
    <property type="project" value="UniProtKB-KW"/>
</dbReference>
<evidence type="ECO:0000256" key="6">
    <source>
        <dbReference type="ARBA" id="ARBA00022614"/>
    </source>
</evidence>
<evidence type="ECO:0000256" key="19">
    <source>
        <dbReference type="ARBA" id="ARBA00047899"/>
    </source>
</evidence>
<keyword evidence="8 22" id="KW-0812">Transmembrane</keyword>
<gene>
    <name evidence="25" type="ORF">LUZ61_007608</name>
</gene>
<evidence type="ECO:0000256" key="11">
    <source>
        <dbReference type="ARBA" id="ARBA00022741"/>
    </source>
</evidence>
<dbReference type="EMBL" id="JAMRDG010000001">
    <property type="protein sequence ID" value="KAJ3703903.1"/>
    <property type="molecule type" value="Genomic_DNA"/>
</dbReference>
<dbReference type="InterPro" id="IPR000719">
    <property type="entry name" value="Prot_kinase_dom"/>
</dbReference>
<comment type="catalytic activity">
    <reaction evidence="19">
        <text>L-threonyl-[protein] + ATP = O-phospho-L-threonyl-[protein] + ADP + H(+)</text>
        <dbReference type="Rhea" id="RHEA:46608"/>
        <dbReference type="Rhea" id="RHEA-COMP:11060"/>
        <dbReference type="Rhea" id="RHEA-COMP:11605"/>
        <dbReference type="ChEBI" id="CHEBI:15378"/>
        <dbReference type="ChEBI" id="CHEBI:30013"/>
        <dbReference type="ChEBI" id="CHEBI:30616"/>
        <dbReference type="ChEBI" id="CHEBI:61977"/>
        <dbReference type="ChEBI" id="CHEBI:456216"/>
        <dbReference type="EC" id="2.7.11.1"/>
    </reaction>
</comment>
<keyword evidence="5" id="KW-0723">Serine/threonine-protein kinase</keyword>
<comment type="caution">
    <text evidence="25">The sequence shown here is derived from an EMBL/GenBank/DDBJ whole genome shotgun (WGS) entry which is preliminary data.</text>
</comment>
<feature type="chain" id="PRO_5042285184" description="non-specific serine/threonine protein kinase" evidence="23">
    <location>
        <begin position="24"/>
        <end position="1007"/>
    </location>
</feature>
<keyword evidence="18" id="KW-0325">Glycoprotein</keyword>
<keyword evidence="12" id="KW-0418">Kinase</keyword>
<dbReference type="EC" id="2.7.11.1" evidence="3"/>
<evidence type="ECO:0000256" key="3">
    <source>
        <dbReference type="ARBA" id="ARBA00012513"/>
    </source>
</evidence>
<dbReference type="Pfam" id="PF00560">
    <property type="entry name" value="LRR_1"/>
    <property type="match status" value="1"/>
</dbReference>
<name>A0AAD6EWQ3_9POAL</name>
<proteinExistence type="inferred from homology"/>
<dbReference type="SUPFAM" id="SSF52058">
    <property type="entry name" value="L domain-like"/>
    <property type="match status" value="2"/>
</dbReference>
<dbReference type="GO" id="GO:0016020">
    <property type="term" value="C:membrane"/>
    <property type="evidence" value="ECO:0007669"/>
    <property type="project" value="UniProtKB-SubCell"/>
</dbReference>
<dbReference type="InterPro" id="IPR001611">
    <property type="entry name" value="Leu-rich_rpt"/>
</dbReference>
<dbReference type="PANTHER" id="PTHR48056:SF38">
    <property type="entry name" value="LEUCINE-RICH REPEAT RECEPTOR-LIKE SERINE_THREONINE-PROTEIN KINASE BAM1"/>
    <property type="match status" value="1"/>
</dbReference>
<dbReference type="Pfam" id="PF23598">
    <property type="entry name" value="LRR_14"/>
    <property type="match status" value="1"/>
</dbReference>
<dbReference type="InterPro" id="IPR032675">
    <property type="entry name" value="LRR_dom_sf"/>
</dbReference>
<evidence type="ECO:0000313" key="26">
    <source>
        <dbReference type="Proteomes" id="UP001210211"/>
    </source>
</evidence>
<dbReference type="GO" id="GO:0010075">
    <property type="term" value="P:regulation of meristem growth"/>
    <property type="evidence" value="ECO:0007669"/>
    <property type="project" value="UniProtKB-ARBA"/>
</dbReference>
<evidence type="ECO:0000256" key="17">
    <source>
        <dbReference type="ARBA" id="ARBA00023170"/>
    </source>
</evidence>
<protein>
    <recommendedName>
        <fullName evidence="3">non-specific serine/threonine protein kinase</fullName>
        <ecNumber evidence="3">2.7.11.1</ecNumber>
    </recommendedName>
</protein>
<evidence type="ECO:0000256" key="14">
    <source>
        <dbReference type="ARBA" id="ARBA00022840"/>
    </source>
</evidence>
<evidence type="ECO:0000256" key="8">
    <source>
        <dbReference type="ARBA" id="ARBA00022692"/>
    </source>
</evidence>
<keyword evidence="6" id="KW-0433">Leucine-rich repeat</keyword>
<evidence type="ECO:0000256" key="12">
    <source>
        <dbReference type="ARBA" id="ARBA00022777"/>
    </source>
</evidence>
<dbReference type="InterPro" id="IPR003591">
    <property type="entry name" value="Leu-rich_rpt_typical-subtyp"/>
</dbReference>
<dbReference type="PROSITE" id="PS51450">
    <property type="entry name" value="LRR"/>
    <property type="match status" value="1"/>
</dbReference>
<dbReference type="InterPro" id="IPR011009">
    <property type="entry name" value="Kinase-like_dom_sf"/>
</dbReference>
<feature type="domain" description="Protein kinase" evidence="24">
    <location>
        <begin position="692"/>
        <end position="969"/>
    </location>
</feature>
<keyword evidence="14" id="KW-0067">ATP-binding</keyword>
<dbReference type="SMART" id="SM00220">
    <property type="entry name" value="S_TKc"/>
    <property type="match status" value="1"/>
</dbReference>
<dbReference type="FunFam" id="3.30.200.20:FF:000292">
    <property type="entry name" value="Leucine-rich repeat receptor-like serine/threonine-protein kinase BAM1"/>
    <property type="match status" value="1"/>
</dbReference>
<evidence type="ECO:0000256" key="20">
    <source>
        <dbReference type="ARBA" id="ARBA00048679"/>
    </source>
</evidence>
<keyword evidence="17" id="KW-0675">Receptor</keyword>
<evidence type="ECO:0000256" key="13">
    <source>
        <dbReference type="ARBA" id="ARBA00022782"/>
    </source>
</evidence>
<evidence type="ECO:0000256" key="16">
    <source>
        <dbReference type="ARBA" id="ARBA00023136"/>
    </source>
</evidence>
<comment type="catalytic activity">
    <reaction evidence="20">
        <text>L-seryl-[protein] + ATP = O-phospho-L-seryl-[protein] + ADP + H(+)</text>
        <dbReference type="Rhea" id="RHEA:17989"/>
        <dbReference type="Rhea" id="RHEA-COMP:9863"/>
        <dbReference type="Rhea" id="RHEA-COMP:11604"/>
        <dbReference type="ChEBI" id="CHEBI:15378"/>
        <dbReference type="ChEBI" id="CHEBI:29999"/>
        <dbReference type="ChEBI" id="CHEBI:30616"/>
        <dbReference type="ChEBI" id="CHEBI:83421"/>
        <dbReference type="ChEBI" id="CHEBI:456216"/>
        <dbReference type="EC" id="2.7.11.1"/>
    </reaction>
</comment>
<organism evidence="25 26">
    <name type="scientific">Rhynchospora tenuis</name>
    <dbReference type="NCBI Taxonomy" id="198213"/>
    <lineage>
        <taxon>Eukaryota</taxon>
        <taxon>Viridiplantae</taxon>
        <taxon>Streptophyta</taxon>
        <taxon>Embryophyta</taxon>
        <taxon>Tracheophyta</taxon>
        <taxon>Spermatophyta</taxon>
        <taxon>Magnoliopsida</taxon>
        <taxon>Liliopsida</taxon>
        <taxon>Poales</taxon>
        <taxon>Cyperaceae</taxon>
        <taxon>Cyperoideae</taxon>
        <taxon>Rhynchosporeae</taxon>
        <taxon>Rhynchospora</taxon>
    </lineage>
</organism>